<dbReference type="Pfam" id="PF12054">
    <property type="entry name" value="DUF3535"/>
    <property type="match status" value="1"/>
</dbReference>
<feature type="compositionally biased region" description="Polar residues" evidence="4">
    <location>
        <begin position="177"/>
        <end position="189"/>
    </location>
</feature>
<evidence type="ECO:0000256" key="4">
    <source>
        <dbReference type="SAM" id="MobiDB-lite"/>
    </source>
</evidence>
<proteinExistence type="predicted"/>
<dbReference type="InterPro" id="IPR001650">
    <property type="entry name" value="Helicase_C-like"/>
</dbReference>
<feature type="compositionally biased region" description="Low complexity" evidence="4">
    <location>
        <begin position="367"/>
        <end position="376"/>
    </location>
</feature>
<dbReference type="SUPFAM" id="SSF48371">
    <property type="entry name" value="ARM repeat"/>
    <property type="match status" value="1"/>
</dbReference>
<dbReference type="PROSITE" id="PS51192">
    <property type="entry name" value="HELICASE_ATP_BIND_1"/>
    <property type="match status" value="1"/>
</dbReference>
<dbReference type="InterPro" id="IPR022707">
    <property type="entry name" value="Mot1_central_dom"/>
</dbReference>
<dbReference type="SUPFAM" id="SSF52540">
    <property type="entry name" value="P-loop containing nucleoside triphosphate hydrolases"/>
    <property type="match status" value="2"/>
</dbReference>
<feature type="region of interest" description="Disordered" evidence="4">
    <location>
        <begin position="177"/>
        <end position="220"/>
    </location>
</feature>
<feature type="region of interest" description="Disordered" evidence="4">
    <location>
        <begin position="328"/>
        <end position="350"/>
    </location>
</feature>
<feature type="compositionally biased region" description="Polar residues" evidence="4">
    <location>
        <begin position="598"/>
        <end position="608"/>
    </location>
</feature>
<evidence type="ECO:0000256" key="2">
    <source>
        <dbReference type="ARBA" id="ARBA00022806"/>
    </source>
</evidence>
<evidence type="ECO:0000313" key="8">
    <source>
        <dbReference type="Proteomes" id="UP001224775"/>
    </source>
</evidence>
<evidence type="ECO:0000256" key="1">
    <source>
        <dbReference type="ARBA" id="ARBA00022801"/>
    </source>
</evidence>
<gene>
    <name evidence="7" type="ORF">QTG54_012068</name>
</gene>
<dbReference type="Gene3D" id="3.40.50.10810">
    <property type="entry name" value="Tandem AAA-ATPase domain"/>
    <property type="match status" value="1"/>
</dbReference>
<dbReference type="InterPro" id="IPR027417">
    <property type="entry name" value="P-loop_NTPase"/>
</dbReference>
<dbReference type="Pfam" id="PF00176">
    <property type="entry name" value="SNF2-rel_dom"/>
    <property type="match status" value="1"/>
</dbReference>
<dbReference type="Gene3D" id="1.25.10.10">
    <property type="entry name" value="Leucine-rich Repeat Variant"/>
    <property type="match status" value="1"/>
</dbReference>
<dbReference type="SMART" id="SM00487">
    <property type="entry name" value="DEXDc"/>
    <property type="match status" value="1"/>
</dbReference>
<dbReference type="PROSITE" id="PS51194">
    <property type="entry name" value="HELICASE_CTER"/>
    <property type="match status" value="1"/>
</dbReference>
<feature type="domain" description="Helicase ATP-binding" evidence="5">
    <location>
        <begin position="1374"/>
        <end position="1542"/>
    </location>
</feature>
<feature type="compositionally biased region" description="Basic and acidic residues" evidence="4">
    <location>
        <begin position="377"/>
        <end position="390"/>
    </location>
</feature>
<feature type="domain" description="Helicase C-terminal" evidence="6">
    <location>
        <begin position="1749"/>
        <end position="1904"/>
    </location>
</feature>
<evidence type="ECO:0000259" key="5">
    <source>
        <dbReference type="PROSITE" id="PS51192"/>
    </source>
</evidence>
<evidence type="ECO:0000313" key="7">
    <source>
        <dbReference type="EMBL" id="KAK1737201.1"/>
    </source>
</evidence>
<dbReference type="InterPro" id="IPR011989">
    <property type="entry name" value="ARM-like"/>
</dbReference>
<organism evidence="7 8">
    <name type="scientific">Skeletonema marinoi</name>
    <dbReference type="NCBI Taxonomy" id="267567"/>
    <lineage>
        <taxon>Eukaryota</taxon>
        <taxon>Sar</taxon>
        <taxon>Stramenopiles</taxon>
        <taxon>Ochrophyta</taxon>
        <taxon>Bacillariophyta</taxon>
        <taxon>Coscinodiscophyceae</taxon>
        <taxon>Thalassiosirophycidae</taxon>
        <taxon>Thalassiosirales</taxon>
        <taxon>Skeletonemataceae</taxon>
        <taxon>Skeletonema</taxon>
        <taxon>Skeletonema marinoi-dohrnii complex</taxon>
    </lineage>
</organism>
<dbReference type="InterPro" id="IPR038718">
    <property type="entry name" value="SNF2-like_sf"/>
</dbReference>
<keyword evidence="8" id="KW-1185">Reference proteome</keyword>
<evidence type="ECO:0000256" key="3">
    <source>
        <dbReference type="ARBA" id="ARBA00023125"/>
    </source>
</evidence>
<dbReference type="SMART" id="SM00490">
    <property type="entry name" value="HELICc"/>
    <property type="match status" value="1"/>
</dbReference>
<dbReference type="InterPro" id="IPR049730">
    <property type="entry name" value="SNF2/RAD54-like_C"/>
</dbReference>
<dbReference type="GO" id="GO:0003677">
    <property type="term" value="F:DNA binding"/>
    <property type="evidence" value="ECO:0007669"/>
    <property type="project" value="UniProtKB-KW"/>
</dbReference>
<dbReference type="EC" id="3.6.4.-" evidence="7"/>
<keyword evidence="3" id="KW-0238">DNA-binding</keyword>
<dbReference type="GO" id="GO:0004386">
    <property type="term" value="F:helicase activity"/>
    <property type="evidence" value="ECO:0007669"/>
    <property type="project" value="UniProtKB-KW"/>
</dbReference>
<feature type="compositionally biased region" description="Low complexity" evidence="4">
    <location>
        <begin position="609"/>
        <end position="620"/>
    </location>
</feature>
<feature type="compositionally biased region" description="Polar residues" evidence="4">
    <location>
        <begin position="202"/>
        <end position="220"/>
    </location>
</feature>
<dbReference type="InterPro" id="IPR000330">
    <property type="entry name" value="SNF2_N"/>
</dbReference>
<keyword evidence="1 7" id="KW-0378">Hydrolase</keyword>
<dbReference type="InterPro" id="IPR014001">
    <property type="entry name" value="Helicase_ATP-bd"/>
</dbReference>
<name>A0AAD9D7M7_9STRA</name>
<keyword evidence="2 7" id="KW-0547">Nucleotide-binding</keyword>
<reference evidence="7" key="1">
    <citation type="submission" date="2023-06" db="EMBL/GenBank/DDBJ databases">
        <title>Survivors Of The Sea: Transcriptome response of Skeletonema marinoi to long-term dormancy.</title>
        <authorList>
            <person name="Pinder M.I.M."/>
            <person name="Kourtchenko O."/>
            <person name="Robertson E.K."/>
            <person name="Larsson T."/>
            <person name="Maumus F."/>
            <person name="Osuna-Cruz C.M."/>
            <person name="Vancaester E."/>
            <person name="Stenow R."/>
            <person name="Vandepoele K."/>
            <person name="Ploug H."/>
            <person name="Bruchert V."/>
            <person name="Godhe A."/>
            <person name="Topel M."/>
        </authorList>
    </citation>
    <scope>NUCLEOTIDE SEQUENCE</scope>
    <source>
        <strain evidence="7">R05AC</strain>
    </source>
</reference>
<evidence type="ECO:0000259" key="6">
    <source>
        <dbReference type="PROSITE" id="PS51194"/>
    </source>
</evidence>
<dbReference type="GO" id="GO:0017025">
    <property type="term" value="F:TBP-class protein binding"/>
    <property type="evidence" value="ECO:0007669"/>
    <property type="project" value="InterPro"/>
</dbReference>
<dbReference type="Gene3D" id="3.40.50.300">
    <property type="entry name" value="P-loop containing nucleotide triphosphate hydrolases"/>
    <property type="match status" value="1"/>
</dbReference>
<dbReference type="PANTHER" id="PTHR36498">
    <property type="entry name" value="TATA-BINDING PROTEIN-ASSOCIATED FACTOR 172"/>
    <property type="match status" value="1"/>
</dbReference>
<sequence>MKGHNTSSPAAALKNETVVTSIDHPPHVHRLLRLIREGTSSHASRASVLLGRYAALCITGAASTTADNDDGSDRHDKSSSIISPSLLIWDLIGRLVGGDGTTTNDNQRKKNAHYQSGLFDSNWSTRCNCAMALEAVAKCLPLEDRRHFFEGNVWDDDGDDTDNLWLSVNDLHRVHQEQQNVELSKSSTNTKDEELKAKIKPQPTNQSGKNDTTEDSSSLRTQLDIVVEKGRLLLSSSGEQYNWNCNDEANEYIRENEALQNLDATVDHDDAATNISMLDHDKQETHRHNETNEQLQQSFLQKRVALQRQILSRRLGLGGILSAPIMNGNDDDDDASSSLPAQKPSKRRRIVDDIVADEDLMVQEVVSSSGITSKSESGQRNHSDNKRSSRDSPIGIRALLVLESKRSENNPTGVGESKHTKHRNPQTLLGSELAYRTFDSEWTVRHGALLGTLSLLRAWRIHDSSTSSKSQQRLGKWPQDILARCVCILALDQFSDFSGSDLTTNHNKSNSNTSEDIVSNAVVAPVREMAAQIVAILLEISPLEVWNCTHALLMQLYTRKHHLRNRQERGSQWEISHGVLLAWKYIIAITLFQSNGKQPRASTSLDGESSSIPRPLSSRLSRNEHKETSDRYHRVFNDIISHAVEGISDVNDDNRAVSAQILRYCMQLNSQLHTITIATRCSGPLWIAVTKIGNISACASDLLSLLAEVLSRDCASFLCSLREAHSSFAFDYVLHKLSEFIDHDSAHVCISSFHALSLIVEPIVKAAENTDDINLAICRLLNRVFETYFTNTWAHNETGEISRVRDIAWKKAIDALPSLVTIESPASTSFVSLTLQYFRASRDPRSQHDACPEKDATNTIVQDTTFDSHRKASYALALFYEKVCSASHILRKLQYIVAVVIEAMLQSPWVDQCEAACLLQVAISSNASWGKDNCRLSPFSERDLLIRYLTIYPISIVLKEHSKASMLIDNSDCRLQCGYHFSMALDKMMQQREICGQDFSCAGIVQGWEALFAEKGVSLQQLREVPKAAVNQTSMRLSASIAGALTSCGCNHLPTKLSPLIRSLFTSLKNEQSYQRKRVTCRYIADLVLILTGNDSHSKARTKLIENVCNLACEEGAGVAQSSQGATVAIEFLIENIDRMKMKLQDFNPIWDRLSSLRDISGLEAAVPERNLSESLFLLSVVSRAMTTDSPSFADILGFSLTSAVAVACFSSSQMMKTQALASIINFCTVNFDQTMDLLIPSLLPIISDLQNDVGRMGGCELLLSVLQECGVSSAQYVPQLLPTSMRLMTDTSRECSKLAASIFAILVRIAPLAASYISSHADEKEAVSDRVINHLILGKPMPPCALPDAVSSQLKESGTILRPYQVEGISWLNFLNDVNLNGALCDDMGLGKTLQALVAVAISHTDIQANSDRKSLVVCPASVVGHWVNEINRFFPGGALLTPIAYTGTAKARRASWSDCLTRCNVVVTSYSVLRTDVDLLESVLFDYCILDEGHLLKNPKTATAKASRRLKARHRLILTGTPVQCNVNEVWATFDFLMPNFLGSEASFFKEFAKPIIKSQAPDACAHDIDLGLDSLKILHQQVLPFILRREKMQVMKELPPKTVTDVPCQLSKEQLAIYQDILKVSGTKDALEIVENELLEKGASPTNGSMQKLGSDVLKSLLQLRLICTHPLLHSAFASTKESSLRNSESHCFTRLDCSGKLVALNDLLRHSYGLVESDMAAADNDDTGFLIPDDALSEDFDMGEAPTEPYDETAQRSTSKCLIFAQFTQSLDIVEQYLFEPHMPSLQYLRLDGRVPTNNRQSIVDRFNNDENIKVLLLTTKVGGLGLNLTGADTVILLEPDWNPFIDIQAQDRAHRIGQTKAVNIYRLITSNTIEEKMMELQRRKKAISDAVVNSENSTMYSMGTEKLLDIFTFRGSTSKSDSADDDNLLSYLDEDTNEYATLSVGAFLGGLS</sequence>
<keyword evidence="2 7" id="KW-0067">ATP-binding</keyword>
<feature type="region of interest" description="Disordered" evidence="4">
    <location>
        <begin position="598"/>
        <end position="629"/>
    </location>
</feature>
<dbReference type="GO" id="GO:0005524">
    <property type="term" value="F:ATP binding"/>
    <property type="evidence" value="ECO:0007669"/>
    <property type="project" value="InterPro"/>
</dbReference>
<dbReference type="EMBL" id="JATAAI010000026">
    <property type="protein sequence ID" value="KAK1737201.1"/>
    <property type="molecule type" value="Genomic_DNA"/>
</dbReference>
<comment type="caution">
    <text evidence="7">The sequence shown here is derived from an EMBL/GenBank/DDBJ whole genome shotgun (WGS) entry which is preliminary data.</text>
</comment>
<feature type="region of interest" description="Disordered" evidence="4">
    <location>
        <begin position="407"/>
        <end position="428"/>
    </location>
</feature>
<dbReference type="PANTHER" id="PTHR36498:SF1">
    <property type="entry name" value="TATA-BINDING PROTEIN-ASSOCIATED FACTOR 172"/>
    <property type="match status" value="1"/>
</dbReference>
<accession>A0AAD9D7M7</accession>
<dbReference type="Pfam" id="PF00271">
    <property type="entry name" value="Helicase_C"/>
    <property type="match status" value="1"/>
</dbReference>
<dbReference type="GO" id="GO:0016887">
    <property type="term" value="F:ATP hydrolysis activity"/>
    <property type="evidence" value="ECO:0007669"/>
    <property type="project" value="InterPro"/>
</dbReference>
<feature type="region of interest" description="Disordered" evidence="4">
    <location>
        <begin position="366"/>
        <end position="391"/>
    </location>
</feature>
<keyword evidence="2 7" id="KW-0347">Helicase</keyword>
<dbReference type="InterPro" id="IPR016024">
    <property type="entry name" value="ARM-type_fold"/>
</dbReference>
<dbReference type="Proteomes" id="UP001224775">
    <property type="component" value="Unassembled WGS sequence"/>
</dbReference>
<protein>
    <submittedName>
        <fullName evidence="7">SNF2/RAD54 helicase family protein</fullName>
        <ecNumber evidence="7">3.6.4.-</ecNumber>
    </submittedName>
</protein>
<dbReference type="InterPro" id="IPR044972">
    <property type="entry name" value="Mot1"/>
</dbReference>
<dbReference type="CDD" id="cd18793">
    <property type="entry name" value="SF2_C_SNF"/>
    <property type="match status" value="1"/>
</dbReference>